<dbReference type="SUPFAM" id="SSF46785">
    <property type="entry name" value="Winged helix' DNA-binding domain"/>
    <property type="match status" value="1"/>
</dbReference>
<evidence type="ECO:0000259" key="4">
    <source>
        <dbReference type="PROSITE" id="PS50949"/>
    </source>
</evidence>
<dbReference type="Gene3D" id="1.10.10.10">
    <property type="entry name" value="Winged helix-like DNA-binding domain superfamily/Winged helix DNA-binding domain"/>
    <property type="match status" value="1"/>
</dbReference>
<organism evidence="5 6">
    <name type="scientific">Aquamicrobium ahrensii</name>
    <dbReference type="NCBI Taxonomy" id="469551"/>
    <lineage>
        <taxon>Bacteria</taxon>
        <taxon>Pseudomonadati</taxon>
        <taxon>Pseudomonadota</taxon>
        <taxon>Alphaproteobacteria</taxon>
        <taxon>Hyphomicrobiales</taxon>
        <taxon>Phyllobacteriaceae</taxon>
        <taxon>Aquamicrobium</taxon>
    </lineage>
</organism>
<comment type="caution">
    <text evidence="5">The sequence shown here is derived from an EMBL/GenBank/DDBJ whole genome shotgun (WGS) entry which is preliminary data.</text>
</comment>
<reference evidence="5 6" key="1">
    <citation type="submission" date="2024-06" db="EMBL/GenBank/DDBJ databases">
        <title>Genomic Encyclopedia of Type Strains, Phase IV (KMG-IV): sequencing the most valuable type-strain genomes for metagenomic binning, comparative biology and taxonomic classification.</title>
        <authorList>
            <person name="Goeker M."/>
        </authorList>
    </citation>
    <scope>NUCLEOTIDE SEQUENCE [LARGE SCALE GENOMIC DNA]</scope>
    <source>
        <strain evidence="5 6">DSM 19730</strain>
    </source>
</reference>
<dbReference type="InterPro" id="IPR011711">
    <property type="entry name" value="GntR_C"/>
</dbReference>
<keyword evidence="3" id="KW-0804">Transcription</keyword>
<keyword evidence="1" id="KW-0805">Transcription regulation</keyword>
<protein>
    <submittedName>
        <fullName evidence="5">DNA-binding GntR family transcriptional regulator</fullName>
    </submittedName>
</protein>
<evidence type="ECO:0000256" key="3">
    <source>
        <dbReference type="ARBA" id="ARBA00023163"/>
    </source>
</evidence>
<keyword evidence="6" id="KW-1185">Reference proteome</keyword>
<dbReference type="SMART" id="SM00345">
    <property type="entry name" value="HTH_GNTR"/>
    <property type="match status" value="1"/>
</dbReference>
<evidence type="ECO:0000256" key="2">
    <source>
        <dbReference type="ARBA" id="ARBA00023125"/>
    </source>
</evidence>
<sequence>MAAIPELPRSVAAIAAQHLEREIIEGRLNPGARLAEEEWAEKFGISRGSFREVLRILETARLVEIIPRRGAHVALLNRRDVEEIYILRKHLFELAYIYGTANMTDEHLKVFRAIVADMERVAARGDVVEFSALSQKFDDMVLDVADIMRLRMVVEFLGKQTIRYRYVGFKIPGRIERSLAAHRVILDAFAARDGERAGAVVYEMIEWAGKSILASVFGDKAEEQEVEPDGRTRRRDRRET</sequence>
<evidence type="ECO:0000256" key="1">
    <source>
        <dbReference type="ARBA" id="ARBA00023015"/>
    </source>
</evidence>
<dbReference type="SMART" id="SM00895">
    <property type="entry name" value="FCD"/>
    <property type="match status" value="1"/>
</dbReference>
<dbReference type="Gene3D" id="1.20.120.530">
    <property type="entry name" value="GntR ligand-binding domain-like"/>
    <property type="match status" value="1"/>
</dbReference>
<dbReference type="PROSITE" id="PS50949">
    <property type="entry name" value="HTH_GNTR"/>
    <property type="match status" value="1"/>
</dbReference>
<keyword evidence="2 5" id="KW-0238">DNA-binding</keyword>
<dbReference type="CDD" id="cd07377">
    <property type="entry name" value="WHTH_GntR"/>
    <property type="match status" value="1"/>
</dbReference>
<dbReference type="InterPro" id="IPR036388">
    <property type="entry name" value="WH-like_DNA-bd_sf"/>
</dbReference>
<dbReference type="RefSeq" id="WP_354151083.1">
    <property type="nucleotide sequence ID" value="NZ_JBEPMN010000004.1"/>
</dbReference>
<feature type="domain" description="HTH gntR-type" evidence="4">
    <location>
        <begin position="9"/>
        <end position="76"/>
    </location>
</feature>
<dbReference type="InterPro" id="IPR000524">
    <property type="entry name" value="Tscrpt_reg_HTH_GntR"/>
</dbReference>
<dbReference type="Pfam" id="PF00392">
    <property type="entry name" value="GntR"/>
    <property type="match status" value="1"/>
</dbReference>
<gene>
    <name evidence="5" type="ORF">ABID44_001516</name>
</gene>
<dbReference type="SUPFAM" id="SSF48008">
    <property type="entry name" value="GntR ligand-binding domain-like"/>
    <property type="match status" value="1"/>
</dbReference>
<dbReference type="InterPro" id="IPR036390">
    <property type="entry name" value="WH_DNA-bd_sf"/>
</dbReference>
<dbReference type="GO" id="GO:0003677">
    <property type="term" value="F:DNA binding"/>
    <property type="evidence" value="ECO:0007669"/>
    <property type="project" value="UniProtKB-KW"/>
</dbReference>
<evidence type="ECO:0000313" key="6">
    <source>
        <dbReference type="Proteomes" id="UP001549143"/>
    </source>
</evidence>
<dbReference type="EMBL" id="JBEPMN010000004">
    <property type="protein sequence ID" value="MET3661196.1"/>
    <property type="molecule type" value="Genomic_DNA"/>
</dbReference>
<proteinExistence type="predicted"/>
<dbReference type="Pfam" id="PF07729">
    <property type="entry name" value="FCD"/>
    <property type="match status" value="1"/>
</dbReference>
<name>A0ABV2KJD5_9HYPH</name>
<dbReference type="PANTHER" id="PTHR43537">
    <property type="entry name" value="TRANSCRIPTIONAL REGULATOR, GNTR FAMILY"/>
    <property type="match status" value="1"/>
</dbReference>
<evidence type="ECO:0000313" key="5">
    <source>
        <dbReference type="EMBL" id="MET3661196.1"/>
    </source>
</evidence>
<dbReference type="PANTHER" id="PTHR43537:SF24">
    <property type="entry name" value="GLUCONATE OPERON TRANSCRIPTIONAL REPRESSOR"/>
    <property type="match status" value="1"/>
</dbReference>
<accession>A0ABV2KJD5</accession>
<dbReference type="InterPro" id="IPR008920">
    <property type="entry name" value="TF_FadR/GntR_C"/>
</dbReference>
<dbReference type="Proteomes" id="UP001549143">
    <property type="component" value="Unassembled WGS sequence"/>
</dbReference>